<keyword evidence="2" id="KW-1133">Transmembrane helix</keyword>
<keyword evidence="2" id="KW-0812">Transmembrane</keyword>
<comment type="caution">
    <text evidence="3">The sequence shown here is derived from an EMBL/GenBank/DDBJ whole genome shotgun (WGS) entry which is preliminary data.</text>
</comment>
<gene>
    <name evidence="3" type="ORF">D9756_006969</name>
</gene>
<evidence type="ECO:0000256" key="2">
    <source>
        <dbReference type="SAM" id="Phobius"/>
    </source>
</evidence>
<evidence type="ECO:0000256" key="1">
    <source>
        <dbReference type="SAM" id="MobiDB-lite"/>
    </source>
</evidence>
<dbReference type="AlphaFoldDB" id="A0A8H5FZA9"/>
<evidence type="ECO:0000313" key="3">
    <source>
        <dbReference type="EMBL" id="KAF5354267.1"/>
    </source>
</evidence>
<name>A0A8H5FZA9_9AGAR</name>
<feature type="region of interest" description="Disordered" evidence="1">
    <location>
        <begin position="65"/>
        <end position="98"/>
    </location>
</feature>
<dbReference type="EMBL" id="JAACJO010000009">
    <property type="protein sequence ID" value="KAF5354267.1"/>
    <property type="molecule type" value="Genomic_DNA"/>
</dbReference>
<proteinExistence type="predicted"/>
<reference evidence="3 4" key="1">
    <citation type="journal article" date="2020" name="ISME J.">
        <title>Uncovering the hidden diversity of litter-decomposition mechanisms in mushroom-forming fungi.</title>
        <authorList>
            <person name="Floudas D."/>
            <person name="Bentzer J."/>
            <person name="Ahren D."/>
            <person name="Johansson T."/>
            <person name="Persson P."/>
            <person name="Tunlid A."/>
        </authorList>
    </citation>
    <scope>NUCLEOTIDE SEQUENCE [LARGE SCALE GENOMIC DNA]</scope>
    <source>
        <strain evidence="3 4">CBS 146.42</strain>
    </source>
</reference>
<sequence length="170" mass="18926">MSISPFLAATFQAIKDAYGRHPTLLIFFTVTLLFTVLSVTLITIVTGDPDNRLSSPVDEEGRIFLPRESDSPYSPSIGSINSPISSDPNWRSVPKRRDGNISQANVERLLAAHRDRMGGRFSDQVWDERIYFDVDPQDALLRTRGGSESEDEDAVPPHTQSEEPSGSLRH</sequence>
<dbReference type="Proteomes" id="UP000559027">
    <property type="component" value="Unassembled WGS sequence"/>
</dbReference>
<accession>A0A8H5FZA9</accession>
<dbReference type="OrthoDB" id="10566293at2759"/>
<keyword evidence="4" id="KW-1185">Reference proteome</keyword>
<feature type="compositionally biased region" description="Low complexity" evidence="1">
    <location>
        <begin position="71"/>
        <end position="86"/>
    </location>
</feature>
<feature type="transmembrane region" description="Helical" evidence="2">
    <location>
        <begin position="24"/>
        <end position="45"/>
    </location>
</feature>
<organism evidence="3 4">
    <name type="scientific">Leucocoprinus leucothites</name>
    <dbReference type="NCBI Taxonomy" id="201217"/>
    <lineage>
        <taxon>Eukaryota</taxon>
        <taxon>Fungi</taxon>
        <taxon>Dikarya</taxon>
        <taxon>Basidiomycota</taxon>
        <taxon>Agaricomycotina</taxon>
        <taxon>Agaricomycetes</taxon>
        <taxon>Agaricomycetidae</taxon>
        <taxon>Agaricales</taxon>
        <taxon>Agaricineae</taxon>
        <taxon>Agaricaceae</taxon>
        <taxon>Leucocoprinus</taxon>
    </lineage>
</organism>
<evidence type="ECO:0000313" key="4">
    <source>
        <dbReference type="Proteomes" id="UP000559027"/>
    </source>
</evidence>
<protein>
    <submittedName>
        <fullName evidence="3">Uncharacterized protein</fullName>
    </submittedName>
</protein>
<keyword evidence="2" id="KW-0472">Membrane</keyword>
<feature type="region of interest" description="Disordered" evidence="1">
    <location>
        <begin position="141"/>
        <end position="170"/>
    </location>
</feature>